<proteinExistence type="predicted"/>
<dbReference type="EMBL" id="JRNS01000342">
    <property type="protein sequence ID" value="KGF48676.1"/>
    <property type="molecule type" value="Genomic_DNA"/>
</dbReference>
<sequence length="148" mass="17137">MIGTEQTQQQIERFLKKVAQKFTASDCDMPMTDIHLRVSQDSGDLMAFDDSDDEISRCVIDQWIDNKSDNFYQEAACILRSELNRIKDVIENMSIMKPYSFILEDDDRNDIAELYLVDDDIAIIGGDLMHDLDKDLDCFLNDLLNKEE</sequence>
<evidence type="ECO:0000313" key="2">
    <source>
        <dbReference type="Proteomes" id="UP000029578"/>
    </source>
</evidence>
<dbReference type="RefSeq" id="WP_036864809.1">
    <property type="nucleotide sequence ID" value="NZ_JRNS01000342.1"/>
</dbReference>
<comment type="caution">
    <text evidence="1">The sequence shown here is derived from an EMBL/GenBank/DDBJ whole genome shotgun (WGS) entry which is preliminary data.</text>
</comment>
<dbReference type="AlphaFoldDB" id="A0A096APP1"/>
<dbReference type="Proteomes" id="UP000029578">
    <property type="component" value="Unassembled WGS sequence"/>
</dbReference>
<reference evidence="1 2" key="1">
    <citation type="submission" date="2014-07" db="EMBL/GenBank/DDBJ databases">
        <authorList>
            <person name="McCorrison J."/>
            <person name="Sanka R."/>
            <person name="Torralba M."/>
            <person name="Gillis M."/>
            <person name="Haft D.H."/>
            <person name="Methe B."/>
            <person name="Sutton G."/>
            <person name="Nelson K.E."/>
        </authorList>
    </citation>
    <scope>NUCLEOTIDE SEQUENCE [LARGE SCALE GENOMIC DNA]</scope>
    <source>
        <strain evidence="1 2">DNF00666</strain>
    </source>
</reference>
<organism evidence="1 2">
    <name type="scientific">Prevotella melaninogenica DNF00666</name>
    <dbReference type="NCBI Taxonomy" id="1401073"/>
    <lineage>
        <taxon>Bacteria</taxon>
        <taxon>Pseudomonadati</taxon>
        <taxon>Bacteroidota</taxon>
        <taxon>Bacteroidia</taxon>
        <taxon>Bacteroidales</taxon>
        <taxon>Prevotellaceae</taxon>
        <taxon>Prevotella</taxon>
    </lineage>
</organism>
<name>A0A096APP1_9BACT</name>
<gene>
    <name evidence="1" type="ORF">HMPREF0661_06610</name>
</gene>
<evidence type="ECO:0000313" key="1">
    <source>
        <dbReference type="EMBL" id="KGF48676.1"/>
    </source>
</evidence>
<protein>
    <submittedName>
        <fullName evidence="1">Uncharacterized protein</fullName>
    </submittedName>
</protein>
<accession>A0A096APP1</accession>